<comment type="caution">
    <text evidence="1">The sequence shown here is derived from an EMBL/GenBank/DDBJ whole genome shotgun (WGS) entry which is preliminary data.</text>
</comment>
<sequence length="36" mass="4137">KTVEEFAKKLRCEGLMIVDDNTLIISIQLIFSLQKV</sequence>
<organism evidence="1">
    <name type="scientific">marine sediment metagenome</name>
    <dbReference type="NCBI Taxonomy" id="412755"/>
    <lineage>
        <taxon>unclassified sequences</taxon>
        <taxon>metagenomes</taxon>
        <taxon>ecological metagenomes</taxon>
    </lineage>
</organism>
<evidence type="ECO:0000313" key="1">
    <source>
        <dbReference type="EMBL" id="KKL55699.1"/>
    </source>
</evidence>
<name>A0A0F9D2C7_9ZZZZ</name>
<reference evidence="1" key="1">
    <citation type="journal article" date="2015" name="Nature">
        <title>Complex archaea that bridge the gap between prokaryotes and eukaryotes.</title>
        <authorList>
            <person name="Spang A."/>
            <person name="Saw J.H."/>
            <person name="Jorgensen S.L."/>
            <person name="Zaremba-Niedzwiedzka K."/>
            <person name="Martijn J."/>
            <person name="Lind A.E."/>
            <person name="van Eijk R."/>
            <person name="Schleper C."/>
            <person name="Guy L."/>
            <person name="Ettema T.J."/>
        </authorList>
    </citation>
    <scope>NUCLEOTIDE SEQUENCE</scope>
</reference>
<dbReference type="EMBL" id="LAZR01030749">
    <property type="protein sequence ID" value="KKL55699.1"/>
    <property type="molecule type" value="Genomic_DNA"/>
</dbReference>
<accession>A0A0F9D2C7</accession>
<proteinExistence type="predicted"/>
<protein>
    <submittedName>
        <fullName evidence="1">Uncharacterized protein</fullName>
    </submittedName>
</protein>
<gene>
    <name evidence="1" type="ORF">LCGC14_2252840</name>
</gene>
<dbReference type="AlphaFoldDB" id="A0A0F9D2C7"/>
<feature type="non-terminal residue" evidence="1">
    <location>
        <position position="1"/>
    </location>
</feature>